<proteinExistence type="predicted"/>
<protein>
    <submittedName>
        <fullName evidence="1">Uncharacterized protein</fullName>
    </submittedName>
</protein>
<accession>X1F7P3</accession>
<sequence length="205" mass="23481">HRLVLHILPLYPFLNHQRLQLSSNRNLTLNFRPIGASGWDHHYNLDGFITYDRNYENKTLNDSYCQTFFDGTIEAVYADILRDKDGQKPKSSDTAFIASIAYEKYVIEAIRNYFKGYKTLGVEAPVVISMALLGCKGAYLWTDFAMGLDNKPIDRDVAILPETQTDSLDEEVPTIMKPIFDAVWNACGHPRSYNYTDNGTWNVRL</sequence>
<name>X1F7P3_9ZZZZ</name>
<reference evidence="1" key="1">
    <citation type="journal article" date="2014" name="Front. Microbiol.">
        <title>High frequency of phylogenetically diverse reductive dehalogenase-homologous genes in deep subseafloor sedimentary metagenomes.</title>
        <authorList>
            <person name="Kawai M."/>
            <person name="Futagami T."/>
            <person name="Toyoda A."/>
            <person name="Takaki Y."/>
            <person name="Nishi S."/>
            <person name="Hori S."/>
            <person name="Arai W."/>
            <person name="Tsubouchi T."/>
            <person name="Morono Y."/>
            <person name="Uchiyama I."/>
            <person name="Ito T."/>
            <person name="Fujiyama A."/>
            <person name="Inagaki F."/>
            <person name="Takami H."/>
        </authorList>
    </citation>
    <scope>NUCLEOTIDE SEQUENCE</scope>
    <source>
        <strain evidence="1">Expedition CK06-06</strain>
    </source>
</reference>
<evidence type="ECO:0000313" key="1">
    <source>
        <dbReference type="EMBL" id="GAH25414.1"/>
    </source>
</evidence>
<gene>
    <name evidence="1" type="ORF">S03H2_05332</name>
</gene>
<feature type="non-terminal residue" evidence="1">
    <location>
        <position position="1"/>
    </location>
</feature>
<organism evidence="1">
    <name type="scientific">marine sediment metagenome</name>
    <dbReference type="NCBI Taxonomy" id="412755"/>
    <lineage>
        <taxon>unclassified sequences</taxon>
        <taxon>metagenomes</taxon>
        <taxon>ecological metagenomes</taxon>
    </lineage>
</organism>
<dbReference type="EMBL" id="BARU01002215">
    <property type="protein sequence ID" value="GAH25414.1"/>
    <property type="molecule type" value="Genomic_DNA"/>
</dbReference>
<dbReference type="AlphaFoldDB" id="X1F7P3"/>
<comment type="caution">
    <text evidence="1">The sequence shown here is derived from an EMBL/GenBank/DDBJ whole genome shotgun (WGS) entry which is preliminary data.</text>
</comment>